<protein>
    <submittedName>
        <fullName evidence="1">Uncharacterized protein</fullName>
    </submittedName>
</protein>
<gene>
    <name evidence="1" type="primary">127</name>
    <name evidence="1" type="ORF">SEA_BIPPER_127</name>
</gene>
<evidence type="ECO:0000313" key="2">
    <source>
        <dbReference type="Proteomes" id="UP000201826"/>
    </source>
</evidence>
<proteinExistence type="predicted"/>
<evidence type="ECO:0000313" key="1">
    <source>
        <dbReference type="EMBL" id="AMQ67062.1"/>
    </source>
</evidence>
<keyword evidence="2" id="KW-1185">Reference proteome</keyword>
<sequence length="68" mass="7363">MRCPLTDDSRFTLVGSAVPPVIPPPPLQFPRPEPVAPWTALALAMLQVRLAELAPQNPFDPAAWMGSD</sequence>
<dbReference type="GeneID" id="29125848"/>
<organism evidence="1 2">
    <name type="scientific">Mycobacterium phage Bipper</name>
    <dbReference type="NCBI Taxonomy" id="1805457"/>
    <lineage>
        <taxon>Viruses</taxon>
        <taxon>Duplodnaviria</taxon>
        <taxon>Heunggongvirae</taxon>
        <taxon>Uroviricota</taxon>
        <taxon>Caudoviricetes</taxon>
        <taxon>Bippervirus</taxon>
        <taxon>Bippervirus bipper</taxon>
    </lineage>
</organism>
<reference evidence="2" key="1">
    <citation type="submission" date="2016-02" db="EMBL/GenBank/DDBJ databases">
        <authorList>
            <person name="Isern S."/>
            <person name="Barcellona C.M."/>
            <person name="Dozier K.D."/>
            <person name="Faust J.M."/>
            <person name="Fedrick A.J."/>
            <person name="Gagliardi L.E."/>
            <person name="Gatt S.M."/>
            <person name="Gleason P.S."/>
            <person name="Gomez E.A."/>
            <person name="Hoffman A.M."/>
            <person name="Jenkins M."/>
            <person name="Jones M.J."/>
            <person name="Lang J.F."/>
            <person name="Lequay S.M."/>
            <person name="Mars P.J."/>
            <person name="Mtchedlidze N."/>
            <person name="Osking Z.B."/>
            <person name="Paul L.M."/>
            <person name="Pica A.N."/>
            <person name="Robison M.D."/>
            <person name="Rodriguez D."/>
            <person name="Rosales K.A."/>
            <person name="Saravis L.E."/>
            <person name="Sisson B.M."/>
            <person name="Tan A.L."/>
            <person name="Voltaire R."/>
            <person name="Michael S.F."/>
            <person name="Warner M.H."/>
            <person name="Bradley K.W."/>
            <person name="Asai D.J."/>
            <person name="Bowman C.A."/>
            <person name="Russell D.A."/>
            <person name="Pope W.H."/>
            <person name="Jacobs-Sera D."/>
            <person name="Hendrix R.W."/>
            <person name="Hatfull G.F."/>
        </authorList>
    </citation>
    <scope>NUCLEOTIDE SEQUENCE [LARGE SCALE GENOMIC DNA]</scope>
</reference>
<dbReference type="EMBL" id="KU728633">
    <property type="protein sequence ID" value="AMQ67062.1"/>
    <property type="molecule type" value="Genomic_DNA"/>
</dbReference>
<dbReference type="Proteomes" id="UP000201826">
    <property type="component" value="Segment"/>
</dbReference>
<dbReference type="KEGG" id="vg:29125848"/>
<accession>A0A142F2Q5</accession>
<dbReference type="RefSeq" id="YP_009303274.1">
    <property type="nucleotide sequence ID" value="NC_031253.1"/>
</dbReference>
<name>A0A142F2Q5_9CAUD</name>